<comment type="caution">
    <text evidence="1">The sequence shown here is derived from an EMBL/GenBank/DDBJ whole genome shotgun (WGS) entry which is preliminary data.</text>
</comment>
<protein>
    <submittedName>
        <fullName evidence="1">Uncharacterized protein</fullName>
    </submittedName>
</protein>
<reference evidence="1" key="1">
    <citation type="journal article" date="2014" name="Front. Microbiol.">
        <title>High frequency of phylogenetically diverse reductive dehalogenase-homologous genes in deep subseafloor sedimentary metagenomes.</title>
        <authorList>
            <person name="Kawai M."/>
            <person name="Futagami T."/>
            <person name="Toyoda A."/>
            <person name="Takaki Y."/>
            <person name="Nishi S."/>
            <person name="Hori S."/>
            <person name="Arai W."/>
            <person name="Tsubouchi T."/>
            <person name="Morono Y."/>
            <person name="Uchiyama I."/>
            <person name="Ito T."/>
            <person name="Fujiyama A."/>
            <person name="Inagaki F."/>
            <person name="Takami H."/>
        </authorList>
    </citation>
    <scope>NUCLEOTIDE SEQUENCE</scope>
    <source>
        <strain evidence="1">Expedition CK06-06</strain>
    </source>
</reference>
<dbReference type="EMBL" id="BART01012174">
    <property type="protein sequence ID" value="GAG77769.1"/>
    <property type="molecule type" value="Genomic_DNA"/>
</dbReference>
<gene>
    <name evidence="1" type="ORF">S01H4_25550</name>
</gene>
<name>X1A7T2_9ZZZZ</name>
<evidence type="ECO:0000313" key="1">
    <source>
        <dbReference type="EMBL" id="GAG77769.1"/>
    </source>
</evidence>
<organism evidence="1">
    <name type="scientific">marine sediment metagenome</name>
    <dbReference type="NCBI Taxonomy" id="412755"/>
    <lineage>
        <taxon>unclassified sequences</taxon>
        <taxon>metagenomes</taxon>
        <taxon>ecological metagenomes</taxon>
    </lineage>
</organism>
<sequence length="109" mass="13020">MKNEKYKEAVILLEKLREIEKKNEDFEYSLSHKLYQLISNSNSLYNQEIILEHIKKMSNKQNFLTIHELHLSLKEKDFTIEESVLGKEIELLILRDLLPCKKEGDKIIF</sequence>
<accession>X1A7T2</accession>
<proteinExistence type="predicted"/>
<dbReference type="AlphaFoldDB" id="X1A7T2"/>